<dbReference type="InterPro" id="IPR004045">
    <property type="entry name" value="Glutathione_S-Trfase_N"/>
</dbReference>
<dbReference type="InterPro" id="IPR004046">
    <property type="entry name" value="GST_C"/>
</dbReference>
<dbReference type="SUPFAM" id="SSF47616">
    <property type="entry name" value="GST C-terminal domain-like"/>
    <property type="match status" value="1"/>
</dbReference>
<dbReference type="SFLD" id="SFLDG01205">
    <property type="entry name" value="AMPS.1"/>
    <property type="match status" value="1"/>
</dbReference>
<proteinExistence type="evidence at transcript level"/>
<dbReference type="SFLD" id="SFLDG00363">
    <property type="entry name" value="AMPS_(cytGST):_Alpha-__Mu-__Pi"/>
    <property type="match status" value="1"/>
</dbReference>
<feature type="region of interest" description="Disordered" evidence="4">
    <location>
        <begin position="1"/>
        <end position="62"/>
    </location>
</feature>
<evidence type="ECO:0000256" key="2">
    <source>
        <dbReference type="ARBA" id="ARBA00022679"/>
    </source>
</evidence>
<dbReference type="GO" id="GO:0004364">
    <property type="term" value="F:glutathione transferase activity"/>
    <property type="evidence" value="ECO:0007669"/>
    <property type="project" value="UniProtKB-EC"/>
</dbReference>
<evidence type="ECO:0000259" key="5">
    <source>
        <dbReference type="PROSITE" id="PS50404"/>
    </source>
</evidence>
<evidence type="ECO:0000256" key="3">
    <source>
        <dbReference type="ARBA" id="ARBA00047960"/>
    </source>
</evidence>
<dbReference type="CDD" id="cd03192">
    <property type="entry name" value="GST_C_Sigma_like"/>
    <property type="match status" value="1"/>
</dbReference>
<dbReference type="PROSITE" id="PS50405">
    <property type="entry name" value="GST_CTER"/>
    <property type="match status" value="1"/>
</dbReference>
<dbReference type="PROSITE" id="PS50404">
    <property type="entry name" value="GST_NTER"/>
    <property type="match status" value="1"/>
</dbReference>
<reference evidence="7" key="1">
    <citation type="journal article" date="2018" name="Comp. Biochem. Physiol. Part D Genomics Proteomics">
        <title>Genome-wide identification of the entire 90 glutathione S-transferase (GST) subfamily genes in four rotifer Brachionus species and transcriptional modulation in response to endocrine disrupting chemicals.</title>
        <authorList>
            <person name="Park J.C."/>
            <person name="Kim D.H."/>
            <person name="Lee M.C."/>
            <person name="Han J."/>
            <person name="Kim H.J."/>
            <person name="Hagiwara A."/>
            <person name="Hwang U.K."/>
            <person name="Park H.G."/>
            <person name="Lee J.S."/>
        </authorList>
    </citation>
    <scope>NUCLEOTIDE SEQUENCE</scope>
</reference>
<dbReference type="Gene3D" id="1.20.1050.130">
    <property type="match status" value="1"/>
</dbReference>
<comment type="catalytic activity">
    <reaction evidence="3">
        <text>RX + glutathione = an S-substituted glutathione + a halide anion + H(+)</text>
        <dbReference type="Rhea" id="RHEA:16437"/>
        <dbReference type="ChEBI" id="CHEBI:15378"/>
        <dbReference type="ChEBI" id="CHEBI:16042"/>
        <dbReference type="ChEBI" id="CHEBI:17792"/>
        <dbReference type="ChEBI" id="CHEBI:57925"/>
        <dbReference type="ChEBI" id="CHEBI:90779"/>
        <dbReference type="EC" id="2.5.1.18"/>
    </reaction>
</comment>
<sequence>MGCGSSNPQNVVEPSKQPVPTENTENLPKAISTRSVRSTKSQNAAASRTSLKQSVENVNPTSSSNLLFKKSLRQSSPNNFKLNYFDLTGRGELIRLVFAAGNINYEDNRVKFEQWPELKELMPLGQLPTLQVNDEFVLVQSLSIARFVAKEAGLAGRDSVEMAKVDAVLETCKDFFDLFAQQVGPQLRNATDEKEEIVRDFLNNVAPSNLQKLQQLVEQYGSEGFSVGEQLTVADLFIHDIITNLIFLDAFILDSYPLLKQNRNATESNDSLRSYLEQRKQLNRRRS</sequence>
<dbReference type="InterPro" id="IPR050213">
    <property type="entry name" value="GST_superfamily"/>
</dbReference>
<reference evidence="7" key="2">
    <citation type="submission" date="2018-04" db="EMBL/GenBank/DDBJ databases">
        <authorList>
            <person name="Lee J.-S."/>
        </authorList>
    </citation>
    <scope>NUCLEOTIDE SEQUENCE</scope>
</reference>
<dbReference type="EMBL" id="MH189320">
    <property type="protein sequence ID" value="AYN44488.1"/>
    <property type="molecule type" value="mRNA"/>
</dbReference>
<evidence type="ECO:0000313" key="7">
    <source>
        <dbReference type="EMBL" id="AYN44488.1"/>
    </source>
</evidence>
<dbReference type="InterPro" id="IPR036249">
    <property type="entry name" value="Thioredoxin-like_sf"/>
</dbReference>
<evidence type="ECO:0000256" key="4">
    <source>
        <dbReference type="SAM" id="MobiDB-lite"/>
    </source>
</evidence>
<dbReference type="PANTHER" id="PTHR11571:SF224">
    <property type="entry name" value="HEMATOPOIETIC PROSTAGLANDIN D SYNTHASE"/>
    <property type="match status" value="1"/>
</dbReference>
<dbReference type="GO" id="GO:0006749">
    <property type="term" value="P:glutathione metabolic process"/>
    <property type="evidence" value="ECO:0007669"/>
    <property type="project" value="TreeGrafter"/>
</dbReference>
<dbReference type="EC" id="2.5.1.18" evidence="1"/>
<dbReference type="InterPro" id="IPR040079">
    <property type="entry name" value="Glutathione_S-Trfase"/>
</dbReference>
<dbReference type="AlphaFoldDB" id="A0A3G2JSD1"/>
<dbReference type="InterPro" id="IPR036282">
    <property type="entry name" value="Glutathione-S-Trfase_C_sf"/>
</dbReference>
<evidence type="ECO:0000256" key="1">
    <source>
        <dbReference type="ARBA" id="ARBA00012452"/>
    </source>
</evidence>
<accession>A0A3G2JSD1</accession>
<dbReference type="PANTHER" id="PTHR11571">
    <property type="entry name" value="GLUTATHIONE S-TRANSFERASE"/>
    <property type="match status" value="1"/>
</dbReference>
<dbReference type="Pfam" id="PF02798">
    <property type="entry name" value="GST_N"/>
    <property type="match status" value="1"/>
</dbReference>
<dbReference type="SUPFAM" id="SSF52833">
    <property type="entry name" value="Thioredoxin-like"/>
    <property type="match status" value="1"/>
</dbReference>
<dbReference type="CDD" id="cd03039">
    <property type="entry name" value="GST_N_Sigma_like"/>
    <property type="match status" value="1"/>
</dbReference>
<feature type="domain" description="GST N-terminal" evidence="5">
    <location>
        <begin position="78"/>
        <end position="156"/>
    </location>
</feature>
<protein>
    <recommendedName>
        <fullName evidence="1">glutathione transferase</fullName>
        <ecNumber evidence="1">2.5.1.18</ecNumber>
    </recommendedName>
</protein>
<name>A0A3G2JSD1_9BILA</name>
<organism evidence="7">
    <name type="scientific">Brachionus calyciflorus</name>
    <dbReference type="NCBI Taxonomy" id="104777"/>
    <lineage>
        <taxon>Eukaryota</taxon>
        <taxon>Metazoa</taxon>
        <taxon>Spiralia</taxon>
        <taxon>Gnathifera</taxon>
        <taxon>Rotifera</taxon>
        <taxon>Eurotatoria</taxon>
        <taxon>Monogononta</taxon>
        <taxon>Pseudotrocha</taxon>
        <taxon>Ploima</taxon>
        <taxon>Brachionidae</taxon>
        <taxon>Brachionus</taxon>
    </lineage>
</organism>
<dbReference type="SFLD" id="SFLDS00019">
    <property type="entry name" value="Glutathione_Transferase_(cytos"/>
    <property type="match status" value="1"/>
</dbReference>
<feature type="domain" description="GST C-terminal" evidence="6">
    <location>
        <begin position="158"/>
        <end position="287"/>
    </location>
</feature>
<keyword evidence="2 7" id="KW-0808">Transferase</keyword>
<dbReference type="InterPro" id="IPR010987">
    <property type="entry name" value="Glutathione-S-Trfase_C-like"/>
</dbReference>
<dbReference type="Pfam" id="PF14497">
    <property type="entry name" value="GST_C_3"/>
    <property type="match status" value="1"/>
</dbReference>
<evidence type="ECO:0000259" key="6">
    <source>
        <dbReference type="PROSITE" id="PS50405"/>
    </source>
</evidence>